<evidence type="ECO:0000256" key="3">
    <source>
        <dbReference type="ARBA" id="ARBA00023004"/>
    </source>
</evidence>
<dbReference type="PROSITE" id="PS51007">
    <property type="entry name" value="CYTC"/>
    <property type="match status" value="1"/>
</dbReference>
<evidence type="ECO:0000313" key="7">
    <source>
        <dbReference type="Proteomes" id="UP001597100"/>
    </source>
</evidence>
<dbReference type="Pfam" id="PF00034">
    <property type="entry name" value="Cytochrom_C"/>
    <property type="match status" value="1"/>
</dbReference>
<sequence>MSGPSNLRIAPDLLRFSLSSLIVFSFLLTGCKEKEYSEISAAPGEIELQEANADQAQKDLVKRGEYLITSIGCADCHSPKKMGERGPEEDPELKLSGYRQGNELPPIDQNAVEKGWILFTGDLTASVGPWGVSFAANLTSDETGIGNWTYEQFETAIRQGKYKGMKNNRDLLPPMPWPSYGLLSDDDLKAMFAYLKSTKPIKNAVPAPIPPDKIARMKKQ</sequence>
<dbReference type="RefSeq" id="WP_380738353.1">
    <property type="nucleotide sequence ID" value="NZ_JBHTJP010000032.1"/>
</dbReference>
<dbReference type="SUPFAM" id="SSF46626">
    <property type="entry name" value="Cytochrome c"/>
    <property type="match status" value="1"/>
</dbReference>
<organism evidence="6 7">
    <name type="scientific">Salinimicrobium gaetbulicola</name>
    <dbReference type="NCBI Taxonomy" id="999702"/>
    <lineage>
        <taxon>Bacteria</taxon>
        <taxon>Pseudomonadati</taxon>
        <taxon>Bacteroidota</taxon>
        <taxon>Flavobacteriia</taxon>
        <taxon>Flavobacteriales</taxon>
        <taxon>Flavobacteriaceae</taxon>
        <taxon>Salinimicrobium</taxon>
    </lineage>
</organism>
<dbReference type="Gene3D" id="1.10.760.10">
    <property type="entry name" value="Cytochrome c-like domain"/>
    <property type="match status" value="1"/>
</dbReference>
<keyword evidence="1 4" id="KW-0349">Heme</keyword>
<dbReference type="InterPro" id="IPR009056">
    <property type="entry name" value="Cyt_c-like_dom"/>
</dbReference>
<dbReference type="EMBL" id="JBHTJP010000032">
    <property type="protein sequence ID" value="MFD0976747.1"/>
    <property type="molecule type" value="Genomic_DNA"/>
</dbReference>
<protein>
    <submittedName>
        <fullName evidence="6">C-type cytochrome</fullName>
    </submittedName>
</protein>
<comment type="caution">
    <text evidence="6">The sequence shown here is derived from an EMBL/GenBank/DDBJ whole genome shotgun (WGS) entry which is preliminary data.</text>
</comment>
<evidence type="ECO:0000313" key="6">
    <source>
        <dbReference type="EMBL" id="MFD0976747.1"/>
    </source>
</evidence>
<keyword evidence="2 4" id="KW-0479">Metal-binding</keyword>
<dbReference type="Proteomes" id="UP001597100">
    <property type="component" value="Unassembled WGS sequence"/>
</dbReference>
<gene>
    <name evidence="6" type="ORF">ACFQ1G_08090</name>
</gene>
<proteinExistence type="predicted"/>
<feature type="domain" description="Cytochrome c" evidence="5">
    <location>
        <begin position="59"/>
        <end position="199"/>
    </location>
</feature>
<evidence type="ECO:0000256" key="1">
    <source>
        <dbReference type="ARBA" id="ARBA00022617"/>
    </source>
</evidence>
<dbReference type="PANTHER" id="PTHR35008:SF4">
    <property type="entry name" value="BLL4482 PROTEIN"/>
    <property type="match status" value="1"/>
</dbReference>
<evidence type="ECO:0000256" key="2">
    <source>
        <dbReference type="ARBA" id="ARBA00022723"/>
    </source>
</evidence>
<keyword evidence="3 4" id="KW-0408">Iron</keyword>
<evidence type="ECO:0000256" key="4">
    <source>
        <dbReference type="PROSITE-ProRule" id="PRU00433"/>
    </source>
</evidence>
<reference evidence="7" key="1">
    <citation type="journal article" date="2019" name="Int. J. Syst. Evol. Microbiol.">
        <title>The Global Catalogue of Microorganisms (GCM) 10K type strain sequencing project: providing services to taxonomists for standard genome sequencing and annotation.</title>
        <authorList>
            <consortium name="The Broad Institute Genomics Platform"/>
            <consortium name="The Broad Institute Genome Sequencing Center for Infectious Disease"/>
            <person name="Wu L."/>
            <person name="Ma J."/>
        </authorList>
    </citation>
    <scope>NUCLEOTIDE SEQUENCE [LARGE SCALE GENOMIC DNA]</scope>
    <source>
        <strain evidence="7">CCUG 60898</strain>
    </source>
</reference>
<accession>A0ABW3IFC7</accession>
<dbReference type="InterPro" id="IPR051459">
    <property type="entry name" value="Cytochrome_c-type_DH"/>
</dbReference>
<evidence type="ECO:0000259" key="5">
    <source>
        <dbReference type="PROSITE" id="PS51007"/>
    </source>
</evidence>
<keyword evidence="7" id="KW-1185">Reference proteome</keyword>
<dbReference type="PANTHER" id="PTHR35008">
    <property type="entry name" value="BLL4482 PROTEIN-RELATED"/>
    <property type="match status" value="1"/>
</dbReference>
<name>A0ABW3IFC7_9FLAO</name>
<dbReference type="InterPro" id="IPR036909">
    <property type="entry name" value="Cyt_c-like_dom_sf"/>
</dbReference>